<sequence length="382" mass="40271">MGLFTRRRTDRAAELLQQALRAEQDERHAEAEQLARQAAESYARASGPGAVPTADALVAVGRALHAQGRTEQAERELRAALDTPALQADGEVLLRSGLAKLLRDEGRYQEAVEEIARALALDASLAPSLIARKANATVLADLGRHREAAEQYAALGTAARREGWEFALVVESNRLAQLAYLGEHEAVERGAARLKAESVRAPEPAATLTRTSADNSLAVSLSLRGRHADAEDLLRRGLAAGPAGGSFEAILRVNLSRALLGQGRTEESRTELDAARAVAERLPALPDADRSALDLATARQHLAEGDPAAAERAARAGLALCPPGDRPTHRALELRTALGTAEARQGRGERTLAAAVADWEAHFGADHHGATAARAASAAPAG</sequence>
<accession>A0A9W6UKS6</accession>
<dbReference type="InterPro" id="IPR011990">
    <property type="entry name" value="TPR-like_helical_dom_sf"/>
</dbReference>
<dbReference type="RefSeq" id="WP_033254969.1">
    <property type="nucleotide sequence ID" value="NZ_BSRX01000008.1"/>
</dbReference>
<reference evidence="2" key="1">
    <citation type="submission" date="2023-02" db="EMBL/GenBank/DDBJ databases">
        <title>Kitasatospora phosalacinea NBRC 14362.</title>
        <authorList>
            <person name="Ichikawa N."/>
            <person name="Sato H."/>
            <person name="Tonouchi N."/>
        </authorList>
    </citation>
    <scope>NUCLEOTIDE SEQUENCE</scope>
    <source>
        <strain evidence="2">NBRC 14362</strain>
    </source>
</reference>
<dbReference type="EMBL" id="BSRX01000008">
    <property type="protein sequence ID" value="GLW53696.1"/>
    <property type="molecule type" value="Genomic_DNA"/>
</dbReference>
<dbReference type="Gene3D" id="1.25.40.10">
    <property type="entry name" value="Tetratricopeptide repeat domain"/>
    <property type="match status" value="2"/>
</dbReference>
<dbReference type="AlphaFoldDB" id="A0A9W6UKS6"/>
<evidence type="ECO:0000256" key="1">
    <source>
        <dbReference type="SAM" id="Coils"/>
    </source>
</evidence>
<dbReference type="InterPro" id="IPR053137">
    <property type="entry name" value="NLR-like"/>
</dbReference>
<proteinExistence type="predicted"/>
<feature type="coiled-coil region" evidence="1">
    <location>
        <begin position="6"/>
        <end position="33"/>
    </location>
</feature>
<dbReference type="InterPro" id="IPR019734">
    <property type="entry name" value="TPR_rpt"/>
</dbReference>
<name>A0A9W6UKS6_9ACTN</name>
<evidence type="ECO:0000313" key="2">
    <source>
        <dbReference type="EMBL" id="GLW53696.1"/>
    </source>
</evidence>
<evidence type="ECO:0008006" key="4">
    <source>
        <dbReference type="Google" id="ProtNLM"/>
    </source>
</evidence>
<dbReference type="OrthoDB" id="10010351at2"/>
<evidence type="ECO:0000313" key="3">
    <source>
        <dbReference type="Proteomes" id="UP001165143"/>
    </source>
</evidence>
<dbReference type="PANTHER" id="PTHR46082:SF6">
    <property type="entry name" value="AAA+ ATPASE DOMAIN-CONTAINING PROTEIN-RELATED"/>
    <property type="match status" value="1"/>
</dbReference>
<dbReference type="PANTHER" id="PTHR46082">
    <property type="entry name" value="ATP/GTP-BINDING PROTEIN-RELATED"/>
    <property type="match status" value="1"/>
</dbReference>
<dbReference type="Pfam" id="PF13181">
    <property type="entry name" value="TPR_8"/>
    <property type="match status" value="1"/>
</dbReference>
<comment type="caution">
    <text evidence="2">The sequence shown here is derived from an EMBL/GenBank/DDBJ whole genome shotgun (WGS) entry which is preliminary data.</text>
</comment>
<keyword evidence="1" id="KW-0175">Coiled coil</keyword>
<dbReference type="Proteomes" id="UP001165143">
    <property type="component" value="Unassembled WGS sequence"/>
</dbReference>
<dbReference type="SUPFAM" id="SSF48452">
    <property type="entry name" value="TPR-like"/>
    <property type="match status" value="2"/>
</dbReference>
<protein>
    <recommendedName>
        <fullName evidence="4">Tetratricopeptide repeat protein</fullName>
    </recommendedName>
</protein>
<organism evidence="2 3">
    <name type="scientific">Kitasatospora phosalacinea</name>
    <dbReference type="NCBI Taxonomy" id="2065"/>
    <lineage>
        <taxon>Bacteria</taxon>
        <taxon>Bacillati</taxon>
        <taxon>Actinomycetota</taxon>
        <taxon>Actinomycetes</taxon>
        <taxon>Kitasatosporales</taxon>
        <taxon>Streptomycetaceae</taxon>
        <taxon>Kitasatospora</taxon>
    </lineage>
</organism>
<gene>
    <name evidence="2" type="ORF">Kpho01_17070</name>
</gene>